<accession>A0A2A2TDP4</accession>
<sequence length="99" mass="10927">MVFNIFKFFFGFILAIAILVGGGVAAGIYFINQSSRVPAKPIYANDDSKLREKLAKTPLPKETKSSDNSNKEIKQEKSEVKATPTPTAWESAFASERNL</sequence>
<evidence type="ECO:0000313" key="3">
    <source>
        <dbReference type="EMBL" id="PAX51766.1"/>
    </source>
</evidence>
<feature type="region of interest" description="Disordered" evidence="1">
    <location>
        <begin position="55"/>
        <end position="99"/>
    </location>
</feature>
<keyword evidence="4" id="KW-1185">Reference proteome</keyword>
<comment type="caution">
    <text evidence="3">The sequence shown here is derived from an EMBL/GenBank/DDBJ whole genome shotgun (WGS) entry which is preliminary data.</text>
</comment>
<dbReference type="Proteomes" id="UP000218238">
    <property type="component" value="Unassembled WGS sequence"/>
</dbReference>
<dbReference type="AlphaFoldDB" id="A0A2A2TDP4"/>
<proteinExistence type="predicted"/>
<dbReference type="EMBL" id="NTFS01000338">
    <property type="protein sequence ID" value="PAX51766.1"/>
    <property type="molecule type" value="Genomic_DNA"/>
</dbReference>
<evidence type="ECO:0000256" key="2">
    <source>
        <dbReference type="SAM" id="Phobius"/>
    </source>
</evidence>
<name>A0A2A2TDP4_9CYAN</name>
<organism evidence="3 4">
    <name type="scientific">Brunnivagina elsteri CCALA 953</name>
    <dbReference type="NCBI Taxonomy" id="987040"/>
    <lineage>
        <taxon>Bacteria</taxon>
        <taxon>Bacillati</taxon>
        <taxon>Cyanobacteriota</taxon>
        <taxon>Cyanophyceae</taxon>
        <taxon>Nostocales</taxon>
        <taxon>Calotrichaceae</taxon>
        <taxon>Brunnivagina</taxon>
    </lineage>
</organism>
<reference evidence="3 4" key="1">
    <citation type="submission" date="2017-08" db="EMBL/GenBank/DDBJ databases">
        <title>Draft genome sequence of filamentous cyanobacterium Calothrix elsteri CCALA 953.</title>
        <authorList>
            <person name="Gagunashvili A.N."/>
            <person name="Elster J."/>
            <person name="Andresson O.S."/>
        </authorList>
    </citation>
    <scope>NUCLEOTIDE SEQUENCE [LARGE SCALE GENOMIC DNA]</scope>
    <source>
        <strain evidence="3 4">CCALA 953</strain>
    </source>
</reference>
<feature type="transmembrane region" description="Helical" evidence="2">
    <location>
        <begin position="6"/>
        <end position="31"/>
    </location>
</feature>
<protein>
    <submittedName>
        <fullName evidence="3">Peptide-binding protein</fullName>
    </submittedName>
</protein>
<keyword evidence="2" id="KW-0472">Membrane</keyword>
<evidence type="ECO:0000256" key="1">
    <source>
        <dbReference type="SAM" id="MobiDB-lite"/>
    </source>
</evidence>
<keyword evidence="2" id="KW-1133">Transmembrane helix</keyword>
<feature type="compositionally biased region" description="Basic and acidic residues" evidence="1">
    <location>
        <begin position="55"/>
        <end position="80"/>
    </location>
</feature>
<keyword evidence="2" id="KW-0812">Transmembrane</keyword>
<gene>
    <name evidence="3" type="ORF">CK510_23035</name>
</gene>
<feature type="non-terminal residue" evidence="3">
    <location>
        <position position="99"/>
    </location>
</feature>
<evidence type="ECO:0000313" key="4">
    <source>
        <dbReference type="Proteomes" id="UP000218238"/>
    </source>
</evidence>